<dbReference type="RefSeq" id="WP_031240232.1">
    <property type="nucleotide sequence ID" value="NZ_CBLX010000025.1"/>
</dbReference>
<keyword evidence="1" id="KW-0812">Transmembrane</keyword>
<keyword evidence="1" id="KW-1133">Transmembrane helix</keyword>
<evidence type="ECO:0000313" key="2">
    <source>
        <dbReference type="EMBL" id="CDG41036.1"/>
    </source>
</evidence>
<dbReference type="Proteomes" id="UP000027583">
    <property type="component" value="Unassembled WGS sequence"/>
</dbReference>
<accession>A0A060QLT2</accession>
<reference evidence="2 3" key="2">
    <citation type="journal article" date="2014" name="PLoS ONE">
        <title>Evolution of mitochondria reconstructed from the energy metabolism of living bacteria.</title>
        <authorList>
            <person name="Degli Esposti M."/>
            <person name="Chouaia B."/>
            <person name="Comandatore F."/>
            <person name="Crotti E."/>
            <person name="Sassera D."/>
            <person name="Lievens P.M."/>
            <person name="Daffonchio D."/>
            <person name="Bandi C."/>
        </authorList>
    </citation>
    <scope>NUCLEOTIDE SEQUENCE [LARGE SCALE GENOMIC DNA]</scope>
    <source>
        <strain evidence="2 3">SF2.1</strain>
    </source>
</reference>
<feature type="transmembrane region" description="Helical" evidence="1">
    <location>
        <begin position="18"/>
        <end position="39"/>
    </location>
</feature>
<comment type="caution">
    <text evidence="2">The sequence shown here is derived from an EMBL/GenBank/DDBJ whole genome shotgun (WGS) entry which is preliminary data.</text>
</comment>
<dbReference type="AlphaFoldDB" id="A0A060QLT2"/>
<organism evidence="2 3">
    <name type="scientific">Asaia bogorensis</name>
    <dbReference type="NCBI Taxonomy" id="91915"/>
    <lineage>
        <taxon>Bacteria</taxon>
        <taxon>Pseudomonadati</taxon>
        <taxon>Pseudomonadota</taxon>
        <taxon>Alphaproteobacteria</taxon>
        <taxon>Acetobacterales</taxon>
        <taxon>Acetobacteraceae</taxon>
        <taxon>Asaia</taxon>
    </lineage>
</organism>
<proteinExistence type="predicted"/>
<sequence>MNPLPRLPGFNQPLIRRIIFYGAFCALVAGVVGLGLYGWHANKVRSNEFLTARIVGETRNRGDHLNTERQLNDLRQAILSSALSADEKKHLLTISSSARPFNFLSIAPYNEALPKDLPFLVDQFLRVNKEAVAEDKRGMALLLAAKASTPEQVRTP</sequence>
<name>A0A060QLT2_9PROT</name>
<evidence type="ECO:0000256" key="1">
    <source>
        <dbReference type="SAM" id="Phobius"/>
    </source>
</evidence>
<keyword evidence="1" id="KW-0472">Membrane</keyword>
<dbReference type="EMBL" id="CBLX010000025">
    <property type="protein sequence ID" value="CDG41036.1"/>
    <property type="molecule type" value="Genomic_DNA"/>
</dbReference>
<gene>
    <name evidence="2" type="ORF">ASAP_2991</name>
</gene>
<evidence type="ECO:0000313" key="3">
    <source>
        <dbReference type="Proteomes" id="UP000027583"/>
    </source>
</evidence>
<reference evidence="2 3" key="1">
    <citation type="journal article" date="2014" name="Genome Biol. Evol.">
        <title>Acetic acid bacteria genomes reveal functional traits for adaptation to life in insect guts.</title>
        <authorList>
            <person name="Chouaia B."/>
            <person name="Gaiarsa S."/>
            <person name="Crotti E."/>
            <person name="Comandatore F."/>
            <person name="Degli Esposti M."/>
            <person name="Ricci I."/>
            <person name="Alma A."/>
            <person name="Favia G."/>
            <person name="Bandi C."/>
            <person name="Daffonchio D."/>
        </authorList>
    </citation>
    <scope>NUCLEOTIDE SEQUENCE [LARGE SCALE GENOMIC DNA]</scope>
    <source>
        <strain evidence="2 3">SF2.1</strain>
    </source>
</reference>
<protein>
    <submittedName>
        <fullName evidence="2">Uncharacterized protein</fullName>
    </submittedName>
</protein>